<protein>
    <submittedName>
        <fullName evidence="1">Uncharacterized protein</fullName>
    </submittedName>
</protein>
<organism evidence="1 2">
    <name type="scientific">Portunus trituberculatus</name>
    <name type="common">Swimming crab</name>
    <name type="synonym">Neptunus trituberculatus</name>
    <dbReference type="NCBI Taxonomy" id="210409"/>
    <lineage>
        <taxon>Eukaryota</taxon>
        <taxon>Metazoa</taxon>
        <taxon>Ecdysozoa</taxon>
        <taxon>Arthropoda</taxon>
        <taxon>Crustacea</taxon>
        <taxon>Multicrustacea</taxon>
        <taxon>Malacostraca</taxon>
        <taxon>Eumalacostraca</taxon>
        <taxon>Eucarida</taxon>
        <taxon>Decapoda</taxon>
        <taxon>Pleocyemata</taxon>
        <taxon>Brachyura</taxon>
        <taxon>Eubrachyura</taxon>
        <taxon>Portunoidea</taxon>
        <taxon>Portunidae</taxon>
        <taxon>Portuninae</taxon>
        <taxon>Portunus</taxon>
    </lineage>
</organism>
<keyword evidence="2" id="KW-1185">Reference proteome</keyword>
<reference evidence="1 2" key="1">
    <citation type="submission" date="2019-05" db="EMBL/GenBank/DDBJ databases">
        <title>Another draft genome of Portunus trituberculatus and its Hox gene families provides insights of decapod evolution.</title>
        <authorList>
            <person name="Jeong J.-H."/>
            <person name="Song I."/>
            <person name="Kim S."/>
            <person name="Choi T."/>
            <person name="Kim D."/>
            <person name="Ryu S."/>
            <person name="Kim W."/>
        </authorList>
    </citation>
    <scope>NUCLEOTIDE SEQUENCE [LARGE SCALE GENOMIC DNA]</scope>
    <source>
        <tissue evidence="1">Muscle</tissue>
    </source>
</reference>
<accession>A0A5B7CEY7</accession>
<evidence type="ECO:0000313" key="2">
    <source>
        <dbReference type="Proteomes" id="UP000324222"/>
    </source>
</evidence>
<gene>
    <name evidence="1" type="ORF">E2C01_000443</name>
</gene>
<name>A0A5B7CEY7_PORTR</name>
<proteinExistence type="predicted"/>
<evidence type="ECO:0000313" key="1">
    <source>
        <dbReference type="EMBL" id="MPC07875.1"/>
    </source>
</evidence>
<dbReference type="AlphaFoldDB" id="A0A5B7CEY7"/>
<dbReference type="EMBL" id="VSRR010000010">
    <property type="protein sequence ID" value="MPC07875.1"/>
    <property type="molecule type" value="Genomic_DNA"/>
</dbReference>
<dbReference type="Proteomes" id="UP000324222">
    <property type="component" value="Unassembled WGS sequence"/>
</dbReference>
<sequence length="94" mass="10719">MRHEQLHLGLCPVLGCCYCRESHSRAISRHLNAPSKMDMEALSPPWHTTQDYSKNPKPSYPTLATAQSLEAYKNHSKDMLFEELARAFLLFLAS</sequence>
<comment type="caution">
    <text evidence="1">The sequence shown here is derived from an EMBL/GenBank/DDBJ whole genome shotgun (WGS) entry which is preliminary data.</text>
</comment>